<dbReference type="EMBL" id="JAESDN010000005">
    <property type="protein sequence ID" value="KAG7050246.1"/>
    <property type="molecule type" value="Genomic_DNA"/>
</dbReference>
<keyword evidence="2" id="KW-1185">Reference proteome</keyword>
<dbReference type="AlphaFoldDB" id="A0A9P7R7Z1"/>
<dbReference type="Proteomes" id="UP000699042">
    <property type="component" value="Unassembled WGS sequence"/>
</dbReference>
<gene>
    <name evidence="1" type="ORF">JMJ77_012998</name>
</gene>
<proteinExistence type="predicted"/>
<feature type="non-terminal residue" evidence="1">
    <location>
        <position position="1"/>
    </location>
</feature>
<name>A0A9P7R7Z1_9PEZI</name>
<comment type="caution">
    <text evidence="1">The sequence shown here is derived from an EMBL/GenBank/DDBJ whole genome shotgun (WGS) entry which is preliminary data.</text>
</comment>
<protein>
    <submittedName>
        <fullName evidence="1">Uncharacterized protein</fullName>
    </submittedName>
</protein>
<sequence>VIRSQAQKGEPRCGCGTRQLQQVSKYSTWHAKAAPRGGLQLAFAPHHAAMPCLAYHHCTDTA</sequence>
<evidence type="ECO:0000313" key="2">
    <source>
        <dbReference type="Proteomes" id="UP000699042"/>
    </source>
</evidence>
<accession>A0A9P7R7Z1</accession>
<evidence type="ECO:0000313" key="1">
    <source>
        <dbReference type="EMBL" id="KAG7050246.1"/>
    </source>
</evidence>
<reference evidence="1" key="1">
    <citation type="submission" date="2021-05" db="EMBL/GenBank/DDBJ databases">
        <title>Comparative genomics of three Colletotrichum scovillei strains and genetic complementation revealed genes involved fungal growth and virulence on chili pepper.</title>
        <authorList>
            <person name="Hsieh D.-K."/>
            <person name="Chuang S.-C."/>
            <person name="Chen C.-Y."/>
            <person name="Chao Y.-T."/>
            <person name="Lu M.-Y.J."/>
            <person name="Lee M.-H."/>
            <person name="Shih M.-C."/>
        </authorList>
    </citation>
    <scope>NUCLEOTIDE SEQUENCE</scope>
    <source>
        <strain evidence="1">Coll-153</strain>
    </source>
</reference>
<organism evidence="1 2">
    <name type="scientific">Colletotrichum scovillei</name>
    <dbReference type="NCBI Taxonomy" id="1209932"/>
    <lineage>
        <taxon>Eukaryota</taxon>
        <taxon>Fungi</taxon>
        <taxon>Dikarya</taxon>
        <taxon>Ascomycota</taxon>
        <taxon>Pezizomycotina</taxon>
        <taxon>Sordariomycetes</taxon>
        <taxon>Hypocreomycetidae</taxon>
        <taxon>Glomerellales</taxon>
        <taxon>Glomerellaceae</taxon>
        <taxon>Colletotrichum</taxon>
        <taxon>Colletotrichum acutatum species complex</taxon>
    </lineage>
</organism>